<sequence>MKYIQFKNKENINLKSFYTNNYVFAYITGYKGHILINQLPSNISNNQLIIIPIHSEFSCHIKKINSTSTIDVIIINKDDINKIIKDLNIDNYKKYNKKGDILKIENNNIIRTNYSMINILSKTEIDKSIILNQSISFILKEILKDGWNINNTFSINTKRSVKSLISELVKKSPEHSWTLITVSKELNTTPSTLRRHLKKENISFSKLLLKIRLGLGLNYLTFSNHSILKVSYLSGFNSSAYFCDVFKKEYHMTPSEFRINSRNNNNLKI</sequence>
<dbReference type="AlphaFoldDB" id="Q5DYJ4"/>
<dbReference type="EnsemblBacteria" id="AAW88152">
    <property type="protein sequence ID" value="AAW88152"/>
    <property type="gene ID" value="VF_A1082"/>
</dbReference>
<dbReference type="HOGENOM" id="CLU_1026225_0_0_6"/>
<dbReference type="KEGG" id="vfi:VF_A1082"/>
<dbReference type="PANTHER" id="PTHR43280:SF11">
    <property type="entry name" value="RCS-SPECIFIC HTH-TYPE TRANSCRIPTIONAL ACTIVATOR RCLR"/>
    <property type="match status" value="1"/>
</dbReference>
<feature type="domain" description="HTH araC/xylS-type" evidence="4">
    <location>
        <begin position="159"/>
        <end position="260"/>
    </location>
</feature>
<dbReference type="Pfam" id="PF12833">
    <property type="entry name" value="HTH_18"/>
    <property type="match status" value="1"/>
</dbReference>
<dbReference type="PROSITE" id="PS01124">
    <property type="entry name" value="HTH_ARAC_FAMILY_2"/>
    <property type="match status" value="1"/>
</dbReference>
<evidence type="ECO:0000256" key="1">
    <source>
        <dbReference type="ARBA" id="ARBA00023015"/>
    </source>
</evidence>
<evidence type="ECO:0000259" key="4">
    <source>
        <dbReference type="PROSITE" id="PS01124"/>
    </source>
</evidence>
<dbReference type="GeneID" id="54166403"/>
<dbReference type="STRING" id="312309.VF_A1082"/>
<dbReference type="Gene3D" id="1.10.10.60">
    <property type="entry name" value="Homeodomain-like"/>
    <property type="match status" value="1"/>
</dbReference>
<evidence type="ECO:0000256" key="3">
    <source>
        <dbReference type="ARBA" id="ARBA00023163"/>
    </source>
</evidence>
<keyword evidence="3" id="KW-0804">Transcription</keyword>
<dbReference type="InterPro" id="IPR009057">
    <property type="entry name" value="Homeodomain-like_sf"/>
</dbReference>
<dbReference type="PANTHER" id="PTHR43280">
    <property type="entry name" value="ARAC-FAMILY TRANSCRIPTIONAL REGULATOR"/>
    <property type="match status" value="1"/>
</dbReference>
<dbReference type="InterPro" id="IPR018060">
    <property type="entry name" value="HTH_AraC"/>
</dbReference>
<dbReference type="EMBL" id="CP000021">
    <property type="protein sequence ID" value="AAW88152.1"/>
    <property type="molecule type" value="Genomic_DNA"/>
</dbReference>
<dbReference type="RefSeq" id="WP_011263889.1">
    <property type="nucleotide sequence ID" value="NC_006841.2"/>
</dbReference>
<dbReference type="OrthoDB" id="9783876at2"/>
<dbReference type="PRINTS" id="PR00032">
    <property type="entry name" value="HTHARAC"/>
</dbReference>
<evidence type="ECO:0000313" key="5">
    <source>
        <dbReference type="EMBL" id="AAW88152.1"/>
    </source>
</evidence>
<keyword evidence="6" id="KW-1185">Reference proteome</keyword>
<name>Q5DYJ4_ALIF1</name>
<reference evidence="5 6" key="2">
    <citation type="journal article" date="2008" name="BMC Genomics">
        <title>Comparative genomics-based investigation of resequencing targets in Vibrio fischeri: focus on point miscalls and artefactual expansions.</title>
        <authorList>
            <person name="Mandel M.J."/>
            <person name="Stabb E.V."/>
            <person name="Ruby E.G."/>
        </authorList>
    </citation>
    <scope>NUCLEOTIDE SEQUENCE [LARGE SCALE GENOMIC DNA]</scope>
    <source>
        <strain evidence="6">ATCC 700601 / ES114</strain>
    </source>
</reference>
<dbReference type="eggNOG" id="COG2207">
    <property type="taxonomic scope" value="Bacteria"/>
</dbReference>
<keyword evidence="1" id="KW-0805">Transcription regulation</keyword>
<keyword evidence="2" id="KW-0238">DNA-binding</keyword>
<evidence type="ECO:0000256" key="2">
    <source>
        <dbReference type="ARBA" id="ARBA00023125"/>
    </source>
</evidence>
<dbReference type="InterPro" id="IPR020449">
    <property type="entry name" value="Tscrpt_reg_AraC-type_HTH"/>
</dbReference>
<dbReference type="GO" id="GO:0003700">
    <property type="term" value="F:DNA-binding transcription factor activity"/>
    <property type="evidence" value="ECO:0007669"/>
    <property type="project" value="InterPro"/>
</dbReference>
<gene>
    <name evidence="5" type="ordered locus">VF_A1082</name>
</gene>
<reference evidence="5 6" key="1">
    <citation type="journal article" date="2005" name="Proc. Natl. Acad. Sci. U.S.A.">
        <title>Complete genome sequence of Vibrio fischeri: a symbiotic bacterium with pathogenic congeners.</title>
        <authorList>
            <person name="Ruby E.G."/>
            <person name="Urbanowski M."/>
            <person name="Campbell J."/>
            <person name="Dunn A."/>
            <person name="Faini M."/>
            <person name="Gunsalus R."/>
            <person name="Lostroh P."/>
            <person name="Lupp C."/>
            <person name="McCann J."/>
            <person name="Millikan D."/>
            <person name="Schaefer A."/>
            <person name="Stabb E."/>
            <person name="Stevens A."/>
            <person name="Visick K."/>
            <person name="Whistler C."/>
            <person name="Greenberg E.P."/>
        </authorList>
    </citation>
    <scope>NUCLEOTIDE SEQUENCE [LARGE SCALE GENOMIC DNA]</scope>
    <source>
        <strain evidence="6">ATCC 700601 / ES114</strain>
    </source>
</reference>
<evidence type="ECO:0000313" key="6">
    <source>
        <dbReference type="Proteomes" id="UP000000537"/>
    </source>
</evidence>
<dbReference type="SUPFAM" id="SSF46689">
    <property type="entry name" value="Homeodomain-like"/>
    <property type="match status" value="1"/>
</dbReference>
<dbReference type="SMART" id="SM00342">
    <property type="entry name" value="HTH_ARAC"/>
    <property type="match status" value="1"/>
</dbReference>
<dbReference type="Proteomes" id="UP000000537">
    <property type="component" value="Chromosome II"/>
</dbReference>
<organism evidence="5 6">
    <name type="scientific">Aliivibrio fischeri (strain ATCC 700601 / ES114)</name>
    <name type="common">Vibrio fischeri</name>
    <dbReference type="NCBI Taxonomy" id="312309"/>
    <lineage>
        <taxon>Bacteria</taxon>
        <taxon>Pseudomonadati</taxon>
        <taxon>Pseudomonadota</taxon>
        <taxon>Gammaproteobacteria</taxon>
        <taxon>Vibrionales</taxon>
        <taxon>Vibrionaceae</taxon>
        <taxon>Aliivibrio</taxon>
    </lineage>
</organism>
<dbReference type="PATRIC" id="fig|312309.11.peg.3680"/>
<accession>Q5DYJ4</accession>
<proteinExistence type="predicted"/>
<protein>
    <submittedName>
        <fullName evidence="5">Transcriptional regulator, AraC family</fullName>
    </submittedName>
</protein>
<dbReference type="GO" id="GO:0043565">
    <property type="term" value="F:sequence-specific DNA binding"/>
    <property type="evidence" value="ECO:0007669"/>
    <property type="project" value="InterPro"/>
</dbReference>